<evidence type="ECO:0000313" key="2">
    <source>
        <dbReference type="EMBL" id="GHE84359.1"/>
    </source>
</evidence>
<name>A0ABQ3IM55_9PSEU</name>
<evidence type="ECO:0000259" key="1">
    <source>
        <dbReference type="Pfam" id="PF00561"/>
    </source>
</evidence>
<dbReference type="InterPro" id="IPR050266">
    <property type="entry name" value="AB_hydrolase_sf"/>
</dbReference>
<evidence type="ECO:0000313" key="3">
    <source>
        <dbReference type="Proteomes" id="UP000605897"/>
    </source>
</evidence>
<comment type="caution">
    <text evidence="2">The sequence shown here is derived from an EMBL/GenBank/DDBJ whole genome shotgun (WGS) entry which is preliminary data.</text>
</comment>
<dbReference type="RefSeq" id="WP_191243673.1">
    <property type="nucleotide sequence ID" value="NZ_BNAU01000001.1"/>
</dbReference>
<dbReference type="PRINTS" id="PR00111">
    <property type="entry name" value="ABHYDROLASE"/>
</dbReference>
<dbReference type="Gene3D" id="3.40.50.1820">
    <property type="entry name" value="alpha/beta hydrolase"/>
    <property type="match status" value="1"/>
</dbReference>
<keyword evidence="3" id="KW-1185">Reference proteome</keyword>
<reference evidence="3" key="1">
    <citation type="journal article" date="2019" name="Int. J. Syst. Evol. Microbiol.">
        <title>The Global Catalogue of Microorganisms (GCM) 10K type strain sequencing project: providing services to taxonomists for standard genome sequencing and annotation.</title>
        <authorList>
            <consortium name="The Broad Institute Genomics Platform"/>
            <consortium name="The Broad Institute Genome Sequencing Center for Infectious Disease"/>
            <person name="Wu L."/>
            <person name="Ma J."/>
        </authorList>
    </citation>
    <scope>NUCLEOTIDE SEQUENCE [LARGE SCALE GENOMIC DNA]</scope>
    <source>
        <strain evidence="3">CGMCC 4.7677</strain>
    </source>
</reference>
<gene>
    <name evidence="2" type="primary">mhpC</name>
    <name evidence="2" type="ORF">GCM10017786_15010</name>
</gene>
<dbReference type="InterPro" id="IPR029058">
    <property type="entry name" value="AB_hydrolase_fold"/>
</dbReference>
<dbReference type="EMBL" id="BNAU01000001">
    <property type="protein sequence ID" value="GHE84359.1"/>
    <property type="molecule type" value="Genomic_DNA"/>
</dbReference>
<dbReference type="PANTHER" id="PTHR43798">
    <property type="entry name" value="MONOACYLGLYCEROL LIPASE"/>
    <property type="match status" value="1"/>
</dbReference>
<dbReference type="SUPFAM" id="SSF53474">
    <property type="entry name" value="alpha/beta-Hydrolases"/>
    <property type="match status" value="1"/>
</dbReference>
<organism evidence="2 3">
    <name type="scientific">Amycolatopsis deserti</name>
    <dbReference type="NCBI Taxonomy" id="185696"/>
    <lineage>
        <taxon>Bacteria</taxon>
        <taxon>Bacillati</taxon>
        <taxon>Actinomycetota</taxon>
        <taxon>Actinomycetes</taxon>
        <taxon>Pseudonocardiales</taxon>
        <taxon>Pseudonocardiaceae</taxon>
        <taxon>Amycolatopsis</taxon>
    </lineage>
</organism>
<dbReference type="InterPro" id="IPR000073">
    <property type="entry name" value="AB_hydrolase_1"/>
</dbReference>
<accession>A0ABQ3IM55</accession>
<sequence length="276" mass="29145">MPERTLVTSTGLSYSVLGDGPPLLMIAGFGQSGAVWDAVLPRFTQRFRCYCFSNRGAGGRPEDVAGLTIETLAEDAASIIRAIGEPAAVLGWSMGGAIAQCLARRDPDLVQALVLLSSMARRSELQRNWTAARLALLASGARPEQIETLLLPWMFTPAVLSNAERGAAIVRGNAKGSVVDPAGLRAQATALDQFDATAWLPEIVKPALVVVGAEDVLTPVSAAVELANGLPSADLVVLPRGGHAVILESPNEVVPPIVRFLSGVWQRPGERQLLNN</sequence>
<dbReference type="PANTHER" id="PTHR43798:SF33">
    <property type="entry name" value="HYDROLASE, PUTATIVE (AFU_ORTHOLOGUE AFUA_2G14860)-RELATED"/>
    <property type="match status" value="1"/>
</dbReference>
<feature type="domain" description="AB hydrolase-1" evidence="1">
    <location>
        <begin position="21"/>
        <end position="250"/>
    </location>
</feature>
<protein>
    <submittedName>
        <fullName evidence="2">Lipolytic protein</fullName>
    </submittedName>
</protein>
<dbReference type="Pfam" id="PF00561">
    <property type="entry name" value="Abhydrolase_1"/>
    <property type="match status" value="1"/>
</dbReference>
<proteinExistence type="predicted"/>
<dbReference type="Proteomes" id="UP000605897">
    <property type="component" value="Unassembled WGS sequence"/>
</dbReference>